<dbReference type="InterPro" id="IPR045875">
    <property type="entry name" value="NTF2"/>
</dbReference>
<organism evidence="7">
    <name type="scientific">Xenopus tropicalis</name>
    <name type="common">Western clawed frog</name>
    <name type="synonym">Silurana tropicalis</name>
    <dbReference type="NCBI Taxonomy" id="8364"/>
    <lineage>
        <taxon>Eukaryota</taxon>
        <taxon>Metazoa</taxon>
        <taxon>Chordata</taxon>
        <taxon>Craniata</taxon>
        <taxon>Vertebrata</taxon>
        <taxon>Euteleostomi</taxon>
        <taxon>Amphibia</taxon>
        <taxon>Batrachia</taxon>
        <taxon>Anura</taxon>
        <taxon>Pipoidea</taxon>
        <taxon>Pipidae</taxon>
        <taxon>Xenopodinae</taxon>
        <taxon>Xenopus</taxon>
        <taxon>Silurana</taxon>
    </lineage>
</organism>
<dbReference type="GO" id="GO:0015031">
    <property type="term" value="P:protein transport"/>
    <property type="evidence" value="ECO:0007669"/>
    <property type="project" value="UniProtKB-KW"/>
</dbReference>
<evidence type="ECO:0000256" key="4">
    <source>
        <dbReference type="ARBA" id="ARBA00023242"/>
    </source>
</evidence>
<evidence type="ECO:0000256" key="5">
    <source>
        <dbReference type="SAM" id="SignalP"/>
    </source>
</evidence>
<keyword evidence="4" id="KW-0539">Nucleus</keyword>
<dbReference type="GO" id="GO:0006913">
    <property type="term" value="P:nucleocytoplasmic transport"/>
    <property type="evidence" value="ECO:0007669"/>
    <property type="project" value="InterPro"/>
</dbReference>
<feature type="chain" id="PRO_5030839431" description="NTF2 domain-containing protein" evidence="5">
    <location>
        <begin position="24"/>
        <end position="164"/>
    </location>
</feature>
<protein>
    <recommendedName>
        <fullName evidence="6">NTF2 domain-containing protein</fullName>
    </recommendedName>
</protein>
<dbReference type="AlphaFoldDB" id="A0A803JDI9"/>
<dbReference type="Pfam" id="PF02136">
    <property type="entry name" value="NTF2"/>
    <property type="match status" value="1"/>
</dbReference>
<dbReference type="InterPro" id="IPR018222">
    <property type="entry name" value="Nuclear_transport_factor_2_euk"/>
</dbReference>
<accession>A0A803JDI9</accession>
<dbReference type="FunFam" id="3.10.450.50:FF:000006">
    <property type="entry name" value="NTF2-related export protein 2 isoform 1"/>
    <property type="match status" value="1"/>
</dbReference>
<evidence type="ECO:0000256" key="1">
    <source>
        <dbReference type="ARBA" id="ARBA00004123"/>
    </source>
</evidence>
<dbReference type="GeneTree" id="ENSGT00940000156381"/>
<keyword evidence="2" id="KW-0813">Transport</keyword>
<dbReference type="Gene3D" id="3.10.450.50">
    <property type="match status" value="1"/>
</dbReference>
<evidence type="ECO:0000259" key="6">
    <source>
        <dbReference type="PROSITE" id="PS50177"/>
    </source>
</evidence>
<dbReference type="InterPro" id="IPR002075">
    <property type="entry name" value="NTF2_dom"/>
</dbReference>
<evidence type="ECO:0000313" key="7">
    <source>
        <dbReference type="Ensembl" id="ENSXETP00000105949"/>
    </source>
</evidence>
<proteinExistence type="predicted"/>
<reference evidence="7" key="1">
    <citation type="journal article" date="2010" name="Science">
        <title>The genome of the Western clawed frog Xenopus tropicalis.</title>
        <authorList>
            <person name="Hellsten U."/>
            <person name="Harland R.M."/>
            <person name="Gilchrist M.J."/>
            <person name="Hendrix D."/>
            <person name="Jurka J."/>
            <person name="Kapitonov V."/>
            <person name="Ovcharenko I."/>
            <person name="Putnam N.H."/>
            <person name="Shu S."/>
            <person name="Taher L."/>
            <person name="Blitz I.L."/>
            <person name="Blumberg B."/>
            <person name="Dichmann D.S."/>
            <person name="Dubchak I."/>
            <person name="Amaya E."/>
            <person name="Detter J.C."/>
            <person name="Fletcher R."/>
            <person name="Gerhard D.S."/>
            <person name="Goodstein D."/>
            <person name="Graves T."/>
            <person name="Grigoriev I.V."/>
            <person name="Grimwood J."/>
            <person name="Kawashima T."/>
            <person name="Lindquist E."/>
            <person name="Lucas S.M."/>
            <person name="Mead P.E."/>
            <person name="Mitros T."/>
            <person name="Ogino H."/>
            <person name="Ohta Y."/>
            <person name="Poliakov A.V."/>
            <person name="Pollet N."/>
            <person name="Robert J."/>
            <person name="Salamov A."/>
            <person name="Sater A.K."/>
            <person name="Schmutz J."/>
            <person name="Terry A."/>
            <person name="Vize P.D."/>
            <person name="Warren W.C."/>
            <person name="Wells D."/>
            <person name="Wills A."/>
            <person name="Wilson R.K."/>
            <person name="Zimmerman L.B."/>
            <person name="Zorn A.M."/>
            <person name="Grainger R."/>
            <person name="Grammer T."/>
            <person name="Khokha M.K."/>
            <person name="Richardson P.M."/>
            <person name="Rokhsar D.S."/>
        </authorList>
    </citation>
    <scope>NUCLEOTIDE SEQUENCE [LARGE SCALE GENOMIC DNA]</scope>
    <source>
        <strain evidence="7">Nigerian</strain>
    </source>
</reference>
<name>A0A803JDI9_XENTR</name>
<feature type="signal peptide" evidence="5">
    <location>
        <begin position="1"/>
        <end position="23"/>
    </location>
</feature>
<dbReference type="CDD" id="cd00780">
    <property type="entry name" value="NTF2"/>
    <property type="match status" value="1"/>
</dbReference>
<evidence type="ECO:0000256" key="2">
    <source>
        <dbReference type="ARBA" id="ARBA00022448"/>
    </source>
</evidence>
<dbReference type="InParanoid" id="A0A803JDI9"/>
<dbReference type="Ensembl" id="ENSXETT00000117370">
    <property type="protein sequence ID" value="ENSXETP00000105949"/>
    <property type="gene ID" value="ENSXETG00000045647"/>
</dbReference>
<dbReference type="InterPro" id="IPR032710">
    <property type="entry name" value="NTF2-like_dom_sf"/>
</dbReference>
<dbReference type="SUPFAM" id="SSF54427">
    <property type="entry name" value="NTF2-like"/>
    <property type="match status" value="1"/>
</dbReference>
<sequence length="164" mass="19059">MGASRSLWYCILFRIRMCYLSVGQTIFNDFRTDVDLACRAAEEFVNLYYETIDKRRRQLIKLYTDTATLVWNGNPISGQDSLVEFFEMLPSSEFQVNMFDCHPVHEQATQGQKTVLVVAHGIVKFEGNKHHYFNQNFLLSLHATPTNSVWKIASDCFRFQDWAG</sequence>
<feature type="domain" description="NTF2" evidence="6">
    <location>
        <begin position="40"/>
        <end position="159"/>
    </location>
</feature>
<comment type="subcellular location">
    <subcellularLocation>
        <location evidence="1">Nucleus</location>
    </subcellularLocation>
</comment>
<dbReference type="PANTHER" id="PTHR12612">
    <property type="entry name" value="NUCLEAR TRANSPORT FACTOR 2"/>
    <property type="match status" value="1"/>
</dbReference>
<dbReference type="GO" id="GO:0005634">
    <property type="term" value="C:nucleus"/>
    <property type="evidence" value="ECO:0007669"/>
    <property type="project" value="UniProtKB-SubCell"/>
</dbReference>
<dbReference type="PROSITE" id="PS50177">
    <property type="entry name" value="NTF2_DOMAIN"/>
    <property type="match status" value="1"/>
</dbReference>
<keyword evidence="5" id="KW-0732">Signal</keyword>
<evidence type="ECO:0000256" key="3">
    <source>
        <dbReference type="ARBA" id="ARBA00022927"/>
    </source>
</evidence>
<reference evidence="7" key="2">
    <citation type="submission" date="2021-03" db="UniProtKB">
        <authorList>
            <consortium name="Ensembl"/>
        </authorList>
    </citation>
    <scope>IDENTIFICATION</scope>
</reference>
<keyword evidence="3" id="KW-0653">Protein transport</keyword>
<dbReference type="FunCoup" id="A0A803JDI9">
    <property type="interactions" value="4011"/>
</dbReference>